<reference evidence="8" key="1">
    <citation type="submission" date="2023-07" db="EMBL/GenBank/DDBJ databases">
        <title>Conexibacter stalactiti sp. nov., isolated from stalactites in a lava cave and emended description of the genus Conexibacter.</title>
        <authorList>
            <person name="Lee S.D."/>
        </authorList>
    </citation>
    <scope>NUCLEOTIDE SEQUENCE [LARGE SCALE GENOMIC DNA]</scope>
    <source>
        <strain evidence="8">KCTC 39840</strain>
    </source>
</reference>
<dbReference type="Proteomes" id="UP001284601">
    <property type="component" value="Unassembled WGS sequence"/>
</dbReference>
<dbReference type="InterPro" id="IPR002173">
    <property type="entry name" value="Carboh/pur_kinase_PfkB_CS"/>
</dbReference>
<dbReference type="PROSITE" id="PS00584">
    <property type="entry name" value="PFKB_KINASES_2"/>
    <property type="match status" value="1"/>
</dbReference>
<dbReference type="SUPFAM" id="SSF53613">
    <property type="entry name" value="Ribokinase-like"/>
    <property type="match status" value="1"/>
</dbReference>
<protein>
    <submittedName>
        <fullName evidence="7">Sugar kinase</fullName>
    </submittedName>
</protein>
<dbReference type="GO" id="GO:0016301">
    <property type="term" value="F:kinase activity"/>
    <property type="evidence" value="ECO:0007669"/>
    <property type="project" value="UniProtKB-KW"/>
</dbReference>
<comment type="similarity">
    <text evidence="1">Belongs to the carbohydrate kinase PfkB family.</text>
</comment>
<keyword evidence="3" id="KW-0547">Nucleotide-binding</keyword>
<dbReference type="InterPro" id="IPR050306">
    <property type="entry name" value="PfkB_Carbo_kinase"/>
</dbReference>
<dbReference type="Gene3D" id="3.40.1190.20">
    <property type="match status" value="1"/>
</dbReference>
<keyword evidence="5" id="KW-0067">ATP-binding</keyword>
<dbReference type="RefSeq" id="WP_318601037.1">
    <property type="nucleotide sequence ID" value="NZ_JAWSTH010000147.1"/>
</dbReference>
<dbReference type="InterPro" id="IPR011611">
    <property type="entry name" value="PfkB_dom"/>
</dbReference>
<dbReference type="CDD" id="cd01166">
    <property type="entry name" value="KdgK"/>
    <property type="match status" value="1"/>
</dbReference>
<evidence type="ECO:0000313" key="7">
    <source>
        <dbReference type="EMBL" id="MDW5598508.1"/>
    </source>
</evidence>
<dbReference type="InterPro" id="IPR029056">
    <property type="entry name" value="Ribokinase-like"/>
</dbReference>
<accession>A0ABU4HYX2</accession>
<keyword evidence="2" id="KW-0808">Transferase</keyword>
<keyword evidence="4 7" id="KW-0418">Kinase</keyword>
<dbReference type="PANTHER" id="PTHR43085:SF1">
    <property type="entry name" value="PSEUDOURIDINE KINASE-RELATED"/>
    <property type="match status" value="1"/>
</dbReference>
<organism evidence="7 8">
    <name type="scientific">Conexibacter stalactiti</name>
    <dbReference type="NCBI Taxonomy" id="1940611"/>
    <lineage>
        <taxon>Bacteria</taxon>
        <taxon>Bacillati</taxon>
        <taxon>Actinomycetota</taxon>
        <taxon>Thermoleophilia</taxon>
        <taxon>Solirubrobacterales</taxon>
        <taxon>Conexibacteraceae</taxon>
        <taxon>Conexibacter</taxon>
    </lineage>
</organism>
<dbReference type="PANTHER" id="PTHR43085">
    <property type="entry name" value="HEXOKINASE FAMILY MEMBER"/>
    <property type="match status" value="1"/>
</dbReference>
<name>A0ABU4HYX2_9ACTN</name>
<evidence type="ECO:0000256" key="2">
    <source>
        <dbReference type="ARBA" id="ARBA00022679"/>
    </source>
</evidence>
<evidence type="ECO:0000256" key="5">
    <source>
        <dbReference type="ARBA" id="ARBA00022840"/>
    </source>
</evidence>
<keyword evidence="8" id="KW-1185">Reference proteome</keyword>
<evidence type="ECO:0000256" key="4">
    <source>
        <dbReference type="ARBA" id="ARBA00022777"/>
    </source>
</evidence>
<reference evidence="7 8" key="2">
    <citation type="submission" date="2023-10" db="EMBL/GenBank/DDBJ databases">
        <authorList>
            <person name="Han X.F."/>
        </authorList>
    </citation>
    <scope>NUCLEOTIDE SEQUENCE [LARGE SCALE GENOMIC DNA]</scope>
    <source>
        <strain evidence="7 8">KCTC 39840</strain>
    </source>
</reference>
<dbReference type="EMBL" id="JAWSTH010000147">
    <property type="protein sequence ID" value="MDW5598508.1"/>
    <property type="molecule type" value="Genomic_DNA"/>
</dbReference>
<evidence type="ECO:0000313" key="8">
    <source>
        <dbReference type="Proteomes" id="UP001284601"/>
    </source>
</evidence>
<sequence>MTTGRPAPGLVTIGESLALLTTRDPGRLRHAHELLLGVGGAESNTAIGVARLGAAATWIGRVGDDELGQLIARTLRAEQVTAAVIADPAVPTSVMLKERPSATGARVSYYRAGGPGARLTPADLDHDLIAAAGVLHLTGITPALSASARETVEAAARTARAAGVPVSFDVNFRSRLWSAADAAPVLRALAAQADHLFVGHDEATALGWHGDPAQVGRALLAEGPRVVVVKLGADGALAVTADGELPVVPVPIVPVDPVGAGDAFAAGYLAELLAGLPLAERLRTAAVCGAAACTVRGDWEALPTRAELVRFEQPEEVVR</sequence>
<feature type="domain" description="Carbohydrate kinase PfkB" evidence="6">
    <location>
        <begin position="11"/>
        <end position="304"/>
    </location>
</feature>
<evidence type="ECO:0000259" key="6">
    <source>
        <dbReference type="Pfam" id="PF00294"/>
    </source>
</evidence>
<proteinExistence type="inferred from homology"/>
<evidence type="ECO:0000256" key="1">
    <source>
        <dbReference type="ARBA" id="ARBA00010688"/>
    </source>
</evidence>
<dbReference type="Pfam" id="PF00294">
    <property type="entry name" value="PfkB"/>
    <property type="match status" value="1"/>
</dbReference>
<comment type="caution">
    <text evidence="7">The sequence shown here is derived from an EMBL/GenBank/DDBJ whole genome shotgun (WGS) entry which is preliminary data.</text>
</comment>
<gene>
    <name evidence="7" type="ORF">R7226_29375</name>
</gene>
<evidence type="ECO:0000256" key="3">
    <source>
        <dbReference type="ARBA" id="ARBA00022741"/>
    </source>
</evidence>